<feature type="compositionally biased region" description="Low complexity" evidence="1">
    <location>
        <begin position="357"/>
        <end position="369"/>
    </location>
</feature>
<dbReference type="RefSeq" id="WP_026635357.1">
    <property type="nucleotide sequence ID" value="NZ_FONH01000005.1"/>
</dbReference>
<gene>
    <name evidence="3" type="ORF">SAMN02799615_01965</name>
</gene>
<protein>
    <submittedName>
        <fullName evidence="3">LysM domain-containing protein</fullName>
    </submittedName>
</protein>
<dbReference type="STRING" id="500610.SAMN02799615_01965"/>
<evidence type="ECO:0000313" key="4">
    <source>
        <dbReference type="Proteomes" id="UP000199477"/>
    </source>
</evidence>
<dbReference type="Proteomes" id="UP000199477">
    <property type="component" value="Unassembled WGS sequence"/>
</dbReference>
<dbReference type="Gene3D" id="3.10.350.10">
    <property type="entry name" value="LysM domain"/>
    <property type="match status" value="1"/>
</dbReference>
<feature type="domain" description="LysM" evidence="2">
    <location>
        <begin position="33"/>
        <end position="78"/>
    </location>
</feature>
<reference evidence="4" key="1">
    <citation type="submission" date="2016-10" db="EMBL/GenBank/DDBJ databases">
        <authorList>
            <person name="Varghese N."/>
            <person name="Submissions S."/>
        </authorList>
    </citation>
    <scope>NUCLEOTIDE SEQUENCE [LARGE SCALE GENOMIC DNA]</scope>
    <source>
        <strain evidence="4">UNC178MFTsu3.1</strain>
    </source>
</reference>
<sequence>MKGIDGILKGDPILQLLGGNRGGQGNANGHVQLSFPMSPGDTVSTIAGKLGLPLDSLLQVNPGMSANTPLSAGLTVQLPVSSLGDLNGNWASRGNGNVDNNAGNQGHELPLLPDLADALRGSARLDGIQLGVTLSTSANLQSVPLIAAGALNSADLAAQAGRNPLAGWPGGTAPGSAPVNSVQGADRSGVVATGVPASALGAARADHVVLSFAQAAGAMAQAAMNQQRGNESVPPPPPMPWLDGARPALVAAPAAWQAMPQGTPPAGWSVAAAAVDGNEAKLQIMALLMAQLGQAAAGGAAANVQTPGFVDPQAVAAQAAAMRAGRNIDLGSGRSLQFTLVQDRMRRVGAVGEEEGAAAGRRPGEAAVKSTRERRAESEESEESRDRREQDRRRRAAEAALRRRRRKLSTRCRVHRGPRLPLREPGRGRYPQAVDWAEFRGRLPPRYLWGSAPDA</sequence>
<feature type="region of interest" description="Disordered" evidence="1">
    <location>
        <begin position="352"/>
        <end position="429"/>
    </location>
</feature>
<keyword evidence="4" id="KW-1185">Reference proteome</keyword>
<feature type="compositionally biased region" description="Basic and acidic residues" evidence="1">
    <location>
        <begin position="370"/>
        <end position="401"/>
    </location>
</feature>
<accession>A0A1I2EJ43</accession>
<evidence type="ECO:0000313" key="3">
    <source>
        <dbReference type="EMBL" id="SFE92488.1"/>
    </source>
</evidence>
<evidence type="ECO:0000256" key="1">
    <source>
        <dbReference type="SAM" id="MobiDB-lite"/>
    </source>
</evidence>
<organism evidence="3 4">
    <name type="scientific">Dyella marensis</name>
    <dbReference type="NCBI Taxonomy" id="500610"/>
    <lineage>
        <taxon>Bacteria</taxon>
        <taxon>Pseudomonadati</taxon>
        <taxon>Pseudomonadota</taxon>
        <taxon>Gammaproteobacteria</taxon>
        <taxon>Lysobacterales</taxon>
        <taxon>Rhodanobacteraceae</taxon>
        <taxon>Dyella</taxon>
    </lineage>
</organism>
<name>A0A1I2EJ43_9GAMM</name>
<dbReference type="InterPro" id="IPR036779">
    <property type="entry name" value="LysM_dom_sf"/>
</dbReference>
<dbReference type="Pfam" id="PF01476">
    <property type="entry name" value="LysM"/>
    <property type="match status" value="1"/>
</dbReference>
<dbReference type="AlphaFoldDB" id="A0A1I2EJ43"/>
<dbReference type="PROSITE" id="PS51782">
    <property type="entry name" value="LYSM"/>
    <property type="match status" value="1"/>
</dbReference>
<dbReference type="InterPro" id="IPR018392">
    <property type="entry name" value="LysM"/>
</dbReference>
<evidence type="ECO:0000259" key="2">
    <source>
        <dbReference type="PROSITE" id="PS51782"/>
    </source>
</evidence>
<dbReference type="EMBL" id="FONH01000005">
    <property type="protein sequence ID" value="SFE92488.1"/>
    <property type="molecule type" value="Genomic_DNA"/>
</dbReference>
<dbReference type="CDD" id="cd00118">
    <property type="entry name" value="LysM"/>
    <property type="match status" value="1"/>
</dbReference>
<feature type="compositionally biased region" description="Basic residues" evidence="1">
    <location>
        <begin position="402"/>
        <end position="418"/>
    </location>
</feature>
<proteinExistence type="predicted"/>